<comment type="caution">
    <text evidence="1">The sequence shown here is derived from an EMBL/GenBank/DDBJ whole genome shotgun (WGS) entry which is preliminary data.</text>
</comment>
<sequence>MTLNRSELDRLLTGDRGPVKSKVAEIARRTVNEAKRLAPVDSGEGRASIHWEWRSRNGLVRAWAGTTLDYMYYQHEGTEAHGPKTASVMVFRPKQGHPQRAGRKGGRGGKVFATWVEGVKPHPFMVNGLRASTSWPIKKL</sequence>
<dbReference type="AlphaFoldDB" id="A0A839E4D6"/>
<name>A0A839E4D6_9PSEU</name>
<proteinExistence type="predicted"/>
<dbReference type="EMBL" id="JACGWZ010000013">
    <property type="protein sequence ID" value="MBA8827900.1"/>
    <property type="molecule type" value="Genomic_DNA"/>
</dbReference>
<dbReference type="Proteomes" id="UP000569329">
    <property type="component" value="Unassembled WGS sequence"/>
</dbReference>
<organism evidence="1 2">
    <name type="scientific">Halosaccharopolyspora lacisalsi</name>
    <dbReference type="NCBI Taxonomy" id="1000566"/>
    <lineage>
        <taxon>Bacteria</taxon>
        <taxon>Bacillati</taxon>
        <taxon>Actinomycetota</taxon>
        <taxon>Actinomycetes</taxon>
        <taxon>Pseudonocardiales</taxon>
        <taxon>Pseudonocardiaceae</taxon>
        <taxon>Halosaccharopolyspora</taxon>
    </lineage>
</organism>
<protein>
    <recommendedName>
        <fullName evidence="3">HK97 gp10 family phage protein</fullName>
    </recommendedName>
</protein>
<evidence type="ECO:0000313" key="2">
    <source>
        <dbReference type="Proteomes" id="UP000569329"/>
    </source>
</evidence>
<gene>
    <name evidence="1" type="ORF">FHX42_005307</name>
</gene>
<reference evidence="1 2" key="1">
    <citation type="submission" date="2020-07" db="EMBL/GenBank/DDBJ databases">
        <title>Sequencing the genomes of 1000 actinobacteria strains.</title>
        <authorList>
            <person name="Klenk H.-P."/>
        </authorList>
    </citation>
    <scope>NUCLEOTIDE SEQUENCE [LARGE SCALE GENOMIC DNA]</scope>
    <source>
        <strain evidence="1 2">DSM 45975</strain>
    </source>
</reference>
<evidence type="ECO:0008006" key="3">
    <source>
        <dbReference type="Google" id="ProtNLM"/>
    </source>
</evidence>
<accession>A0A839E4D6</accession>
<evidence type="ECO:0000313" key="1">
    <source>
        <dbReference type="EMBL" id="MBA8827900.1"/>
    </source>
</evidence>
<keyword evidence="2" id="KW-1185">Reference proteome</keyword>